<feature type="signal peptide" evidence="1">
    <location>
        <begin position="1"/>
        <end position="24"/>
    </location>
</feature>
<evidence type="ECO:0000256" key="1">
    <source>
        <dbReference type="SAM" id="SignalP"/>
    </source>
</evidence>
<accession>A0ABV0IQ04</accession>
<feature type="chain" id="PRO_5046238666" description="Transferrin-binding protein B C-lobe/N-lobe beta barrel domain-containing protein" evidence="1">
    <location>
        <begin position="25"/>
        <end position="202"/>
    </location>
</feature>
<dbReference type="PROSITE" id="PS51257">
    <property type="entry name" value="PROKAR_LIPOPROTEIN"/>
    <property type="match status" value="1"/>
</dbReference>
<comment type="caution">
    <text evidence="2">The sequence shown here is derived from an EMBL/GenBank/DDBJ whole genome shotgun (WGS) entry which is preliminary data.</text>
</comment>
<sequence>MKFPFLLAVTAGAILAIGCSVARADSNKDCDARFAITGSGFSQQNTNAAINYIGAVSPSRLLLAGNVNGYKVTGYMDLVGFTASGSWGDEAGAAGSGGSISSIEIRDKTMTISGWVRQGGPFGGVVYKTGQIQFAGDVSFSYTSVGDSANSKINYIIPWPSNVVNPGKGLFLGGTTFDSRKLPNGSFYSPTSMLCKPAASAK</sequence>
<evidence type="ECO:0000313" key="3">
    <source>
        <dbReference type="Proteomes" id="UP001462502"/>
    </source>
</evidence>
<proteinExistence type="predicted"/>
<reference evidence="2 3" key="1">
    <citation type="submission" date="2024-05" db="EMBL/GenBank/DDBJ databases">
        <authorList>
            <person name="De Oliveira J.P."/>
            <person name="Noriler S.A."/>
            <person name="De Oliveira A.G."/>
            <person name="Sipoli D.S."/>
        </authorList>
    </citation>
    <scope>NUCLEOTIDE SEQUENCE [LARGE SCALE GENOMIC DNA]</scope>
    <source>
        <strain evidence="2 3">LABIM192</strain>
    </source>
</reference>
<evidence type="ECO:0000313" key="2">
    <source>
        <dbReference type="EMBL" id="MEO9382752.1"/>
    </source>
</evidence>
<evidence type="ECO:0008006" key="4">
    <source>
        <dbReference type="Google" id="ProtNLM"/>
    </source>
</evidence>
<gene>
    <name evidence="2" type="ORF">ABI908_01310</name>
</gene>
<dbReference type="EMBL" id="JBDXMI010000001">
    <property type="protein sequence ID" value="MEO9382752.1"/>
    <property type="molecule type" value="Genomic_DNA"/>
</dbReference>
<name>A0ABV0IQ04_9NEIS</name>
<keyword evidence="1" id="KW-0732">Signal</keyword>
<organism evidence="2 3">
    <name type="scientific">Chromobacterium phragmitis</name>
    <dbReference type="NCBI Taxonomy" id="2202141"/>
    <lineage>
        <taxon>Bacteria</taxon>
        <taxon>Pseudomonadati</taxon>
        <taxon>Pseudomonadota</taxon>
        <taxon>Betaproteobacteria</taxon>
        <taxon>Neisseriales</taxon>
        <taxon>Chromobacteriaceae</taxon>
        <taxon>Chromobacterium</taxon>
    </lineage>
</organism>
<dbReference type="Proteomes" id="UP001462502">
    <property type="component" value="Unassembled WGS sequence"/>
</dbReference>
<keyword evidence="3" id="KW-1185">Reference proteome</keyword>
<protein>
    <recommendedName>
        <fullName evidence="4">Transferrin-binding protein B C-lobe/N-lobe beta barrel domain-containing protein</fullName>
    </recommendedName>
</protein>
<dbReference type="RefSeq" id="WP_347937706.1">
    <property type="nucleotide sequence ID" value="NZ_CP158160.1"/>
</dbReference>